<dbReference type="EMBL" id="JAMXMC010000007">
    <property type="protein sequence ID" value="MCO5977674.1"/>
    <property type="molecule type" value="Genomic_DNA"/>
</dbReference>
<proteinExistence type="inferred from homology"/>
<dbReference type="Pfam" id="PF00149">
    <property type="entry name" value="Metallophos"/>
    <property type="match status" value="1"/>
</dbReference>
<organism evidence="6 7">
    <name type="scientific">Ideonella oryzae</name>
    <dbReference type="NCBI Taxonomy" id="2937441"/>
    <lineage>
        <taxon>Bacteria</taxon>
        <taxon>Pseudomonadati</taxon>
        <taxon>Pseudomonadota</taxon>
        <taxon>Betaproteobacteria</taxon>
        <taxon>Burkholderiales</taxon>
        <taxon>Sphaerotilaceae</taxon>
        <taxon>Ideonella</taxon>
    </lineage>
</organism>
<feature type="domain" description="Calcineurin-like phosphoesterase" evidence="5">
    <location>
        <begin position="1"/>
        <end position="205"/>
    </location>
</feature>
<sequence length="272" mass="29162">MLIAQLSDCHITRPGVLASGRVDTAALLQQAVASVAALAPAPDLLLLSGDLVDSGHPAEYARLRALLAPLRLPMRLLPGNHDDRVALREAFPEQPWAAGVPFAQSFAQWVTDLPEGAATLRLIGLDTVIPGRPGGMLCRERLDWLADTLAQAPQRPTLLVLHHPPLHTGLQEMDGMNLGEGREALAGLLGRHPQVQAILCGHLHRHIHGQLAGVPVIVAPSTAHQIALDLRPGHPALFNLEPPGYLLHRWRLAEGLVTLGAVSGDWPGPYPF</sequence>
<dbReference type="InterPro" id="IPR029052">
    <property type="entry name" value="Metallo-depent_PP-like"/>
</dbReference>
<keyword evidence="2" id="KW-0378">Hydrolase</keyword>
<dbReference type="CDD" id="cd07402">
    <property type="entry name" value="MPP_GpdQ"/>
    <property type="match status" value="1"/>
</dbReference>
<dbReference type="SUPFAM" id="SSF56300">
    <property type="entry name" value="Metallo-dependent phosphatases"/>
    <property type="match status" value="1"/>
</dbReference>
<protein>
    <submittedName>
        <fullName evidence="6">Phosphodiesterase</fullName>
    </submittedName>
</protein>
<evidence type="ECO:0000259" key="5">
    <source>
        <dbReference type="Pfam" id="PF00149"/>
    </source>
</evidence>
<dbReference type="InterPro" id="IPR004843">
    <property type="entry name" value="Calcineurin-like_PHP"/>
</dbReference>
<keyword evidence="1" id="KW-0479">Metal-binding</keyword>
<evidence type="ECO:0000313" key="6">
    <source>
        <dbReference type="EMBL" id="MCO5977674.1"/>
    </source>
</evidence>
<name>A0ABT1BP01_9BURK</name>
<dbReference type="PANTHER" id="PTHR42988">
    <property type="entry name" value="PHOSPHOHYDROLASE"/>
    <property type="match status" value="1"/>
</dbReference>
<evidence type="ECO:0000256" key="1">
    <source>
        <dbReference type="ARBA" id="ARBA00022723"/>
    </source>
</evidence>
<dbReference type="Gene3D" id="3.30.750.180">
    <property type="entry name" value="GpdQ, beta-strand dimerisation domain"/>
    <property type="match status" value="1"/>
</dbReference>
<dbReference type="InterPro" id="IPR026575">
    <property type="entry name" value="GpdQ/CpdA-like"/>
</dbReference>
<keyword evidence="3" id="KW-0408">Iron</keyword>
<evidence type="ECO:0000256" key="3">
    <source>
        <dbReference type="ARBA" id="ARBA00023004"/>
    </source>
</evidence>
<dbReference type="RefSeq" id="WP_252770174.1">
    <property type="nucleotide sequence ID" value="NZ_JAMXMC010000007.1"/>
</dbReference>
<dbReference type="InterPro" id="IPR050884">
    <property type="entry name" value="CNP_phosphodiesterase-III"/>
</dbReference>
<comment type="caution">
    <text evidence="6">The sequence shown here is derived from an EMBL/GenBank/DDBJ whole genome shotgun (WGS) entry which is preliminary data.</text>
</comment>
<accession>A0ABT1BP01</accession>
<reference evidence="6 7" key="1">
    <citation type="submission" date="2022-06" db="EMBL/GenBank/DDBJ databases">
        <title>Ideonella sp. NS12-5 Genome sequencing and assembly.</title>
        <authorList>
            <person name="Jung Y."/>
        </authorList>
    </citation>
    <scope>NUCLEOTIDE SEQUENCE [LARGE SCALE GENOMIC DNA]</scope>
    <source>
        <strain evidence="6 7">NS12-5</strain>
    </source>
</reference>
<dbReference type="InterPro" id="IPR042281">
    <property type="entry name" value="GpdQ_beta-strand"/>
</dbReference>
<dbReference type="InterPro" id="IPR042283">
    <property type="entry name" value="GpdQ_catalytic"/>
</dbReference>
<evidence type="ECO:0000313" key="7">
    <source>
        <dbReference type="Proteomes" id="UP001204851"/>
    </source>
</evidence>
<dbReference type="Gene3D" id="3.60.21.40">
    <property type="entry name" value="GpdQ, catalytic alpha/beta sandwich domain"/>
    <property type="match status" value="1"/>
</dbReference>
<gene>
    <name evidence="6" type="ORF">M0L44_13275</name>
</gene>
<evidence type="ECO:0000256" key="2">
    <source>
        <dbReference type="ARBA" id="ARBA00022801"/>
    </source>
</evidence>
<keyword evidence="7" id="KW-1185">Reference proteome</keyword>
<evidence type="ECO:0000256" key="4">
    <source>
        <dbReference type="ARBA" id="ARBA00025742"/>
    </source>
</evidence>
<dbReference type="Proteomes" id="UP001204851">
    <property type="component" value="Unassembled WGS sequence"/>
</dbReference>
<comment type="similarity">
    <text evidence="4">Belongs to the cyclic nucleotide phosphodiesterase class-III family.</text>
</comment>
<dbReference type="PANTHER" id="PTHR42988:SF2">
    <property type="entry name" value="CYCLIC NUCLEOTIDE PHOSPHODIESTERASE CBUA0032-RELATED"/>
    <property type="match status" value="1"/>
</dbReference>